<name>A0A5C5WWW1_9BACT</name>
<protein>
    <submittedName>
        <fullName evidence="1">Uncharacterized protein</fullName>
    </submittedName>
</protein>
<dbReference type="EMBL" id="SJPI01000001">
    <property type="protein sequence ID" value="TWT54352.1"/>
    <property type="molecule type" value="Genomic_DNA"/>
</dbReference>
<gene>
    <name evidence="1" type="ORF">Pla22_19990</name>
</gene>
<sequence length="80" mass="9002">MEQEPNGGKAGSRNDPLDVQKNRHLVMHSIASESNLWFRYLSAQRVQGFSVDITAPNELKIPHSPLLLLINKDQHVVEAD</sequence>
<comment type="caution">
    <text evidence="1">The sequence shown here is derived from an EMBL/GenBank/DDBJ whole genome shotgun (WGS) entry which is preliminary data.</text>
</comment>
<dbReference type="Proteomes" id="UP000316598">
    <property type="component" value="Unassembled WGS sequence"/>
</dbReference>
<organism evidence="1 2">
    <name type="scientific">Rubripirellula amarantea</name>
    <dbReference type="NCBI Taxonomy" id="2527999"/>
    <lineage>
        <taxon>Bacteria</taxon>
        <taxon>Pseudomonadati</taxon>
        <taxon>Planctomycetota</taxon>
        <taxon>Planctomycetia</taxon>
        <taxon>Pirellulales</taxon>
        <taxon>Pirellulaceae</taxon>
        <taxon>Rubripirellula</taxon>
    </lineage>
</organism>
<dbReference type="AlphaFoldDB" id="A0A5C5WWW1"/>
<accession>A0A5C5WWW1</accession>
<evidence type="ECO:0000313" key="1">
    <source>
        <dbReference type="EMBL" id="TWT54352.1"/>
    </source>
</evidence>
<proteinExistence type="predicted"/>
<reference evidence="1 2" key="1">
    <citation type="submission" date="2019-02" db="EMBL/GenBank/DDBJ databases">
        <title>Deep-cultivation of Planctomycetes and their phenomic and genomic characterization uncovers novel biology.</title>
        <authorList>
            <person name="Wiegand S."/>
            <person name="Jogler M."/>
            <person name="Boedeker C."/>
            <person name="Pinto D."/>
            <person name="Vollmers J."/>
            <person name="Rivas-Marin E."/>
            <person name="Kohn T."/>
            <person name="Peeters S.H."/>
            <person name="Heuer A."/>
            <person name="Rast P."/>
            <person name="Oberbeckmann S."/>
            <person name="Bunk B."/>
            <person name="Jeske O."/>
            <person name="Meyerdierks A."/>
            <person name="Storesund J.E."/>
            <person name="Kallscheuer N."/>
            <person name="Luecker S."/>
            <person name="Lage O.M."/>
            <person name="Pohl T."/>
            <person name="Merkel B.J."/>
            <person name="Hornburger P."/>
            <person name="Mueller R.-W."/>
            <person name="Bruemmer F."/>
            <person name="Labrenz M."/>
            <person name="Spormann A.M."/>
            <person name="Op Den Camp H."/>
            <person name="Overmann J."/>
            <person name="Amann R."/>
            <person name="Jetten M.S.M."/>
            <person name="Mascher T."/>
            <person name="Medema M.H."/>
            <person name="Devos D.P."/>
            <person name="Kaster A.-K."/>
            <person name="Ovreas L."/>
            <person name="Rohde M."/>
            <person name="Galperin M.Y."/>
            <person name="Jogler C."/>
        </authorList>
    </citation>
    <scope>NUCLEOTIDE SEQUENCE [LARGE SCALE GENOMIC DNA]</scope>
    <source>
        <strain evidence="1 2">Pla22</strain>
    </source>
</reference>
<keyword evidence="2" id="KW-1185">Reference proteome</keyword>
<evidence type="ECO:0000313" key="2">
    <source>
        <dbReference type="Proteomes" id="UP000316598"/>
    </source>
</evidence>